<dbReference type="CDD" id="cd11433">
    <property type="entry name" value="bHLH-PAS_HIF"/>
    <property type="match status" value="1"/>
</dbReference>
<feature type="region of interest" description="Disordered" evidence="6">
    <location>
        <begin position="1"/>
        <end position="32"/>
    </location>
</feature>
<dbReference type="GO" id="GO:0071456">
    <property type="term" value="P:cellular response to hypoxia"/>
    <property type="evidence" value="ECO:0007669"/>
    <property type="project" value="TreeGrafter"/>
</dbReference>
<dbReference type="GO" id="GO:0000977">
    <property type="term" value="F:RNA polymerase II transcription regulatory region sequence-specific DNA binding"/>
    <property type="evidence" value="ECO:0007669"/>
    <property type="project" value="TreeGrafter"/>
</dbReference>
<dbReference type="InterPro" id="IPR035965">
    <property type="entry name" value="PAS-like_dom_sf"/>
</dbReference>
<organism evidence="7">
    <name type="scientific">Magallana gigas</name>
    <name type="common">Pacific oyster</name>
    <name type="synonym">Crassostrea gigas</name>
    <dbReference type="NCBI Taxonomy" id="29159"/>
    <lineage>
        <taxon>Eukaryota</taxon>
        <taxon>Metazoa</taxon>
        <taxon>Spiralia</taxon>
        <taxon>Lophotrochozoa</taxon>
        <taxon>Mollusca</taxon>
        <taxon>Bivalvia</taxon>
        <taxon>Autobranchia</taxon>
        <taxon>Pteriomorphia</taxon>
        <taxon>Ostreida</taxon>
        <taxon>Ostreoidea</taxon>
        <taxon>Ostreidae</taxon>
        <taxon>Magallana</taxon>
    </lineage>
</organism>
<dbReference type="InterPro" id="IPR013767">
    <property type="entry name" value="PAS_fold"/>
</dbReference>
<proteinExistence type="predicted"/>
<feature type="compositionally biased region" description="Basic and acidic residues" evidence="6">
    <location>
        <begin position="9"/>
        <end position="32"/>
    </location>
</feature>
<dbReference type="SUPFAM" id="SSF55785">
    <property type="entry name" value="PYP-like sensor domain (PAS domain)"/>
    <property type="match status" value="2"/>
</dbReference>
<keyword evidence="3" id="KW-0805">Transcription regulation</keyword>
<evidence type="ECO:0000256" key="1">
    <source>
        <dbReference type="ARBA" id="ARBA00004123"/>
    </source>
</evidence>
<dbReference type="Pfam" id="PF14598">
    <property type="entry name" value="PAS_11"/>
    <property type="match status" value="1"/>
</dbReference>
<dbReference type="CDD" id="cd00130">
    <property type="entry name" value="PAS"/>
    <property type="match status" value="2"/>
</dbReference>
<keyword evidence="4" id="KW-0804">Transcription</keyword>
<keyword evidence="5" id="KW-0539">Nucleus</keyword>
<reference evidence="7" key="1">
    <citation type="journal article" date="2012" name="Nature">
        <title>The oyster genome reveals stress adaptation and complexity of shell formation.</title>
        <authorList>
            <person name="Zhang G."/>
            <person name="Fang X."/>
            <person name="Guo X."/>
            <person name="Li L."/>
            <person name="Luo R."/>
            <person name="Xu F."/>
            <person name="Yang P."/>
            <person name="Zhang L."/>
            <person name="Wang X."/>
            <person name="Qi H."/>
            <person name="Xiong Z."/>
            <person name="Que H."/>
            <person name="Xie Y."/>
            <person name="Holland P.W."/>
            <person name="Paps J."/>
            <person name="Zhu Y."/>
            <person name="Wu F."/>
            <person name="Chen Y."/>
            <person name="Wang J."/>
            <person name="Peng C."/>
            <person name="Meng J."/>
            <person name="Yang L."/>
            <person name="Liu J."/>
            <person name="Wen B."/>
            <person name="Zhang N."/>
            <person name="Huang Z."/>
            <person name="Zhu Q."/>
            <person name="Feng Y."/>
            <person name="Mount A."/>
            <person name="Hedgecock D."/>
            <person name="Xu Z."/>
            <person name="Liu Y."/>
            <person name="Domazet-Loso T."/>
            <person name="Du Y."/>
            <person name="Sun X."/>
            <person name="Zhang S."/>
            <person name="Liu B."/>
            <person name="Cheng P."/>
            <person name="Jiang X."/>
            <person name="Li J."/>
            <person name="Fan D."/>
            <person name="Wang W."/>
            <person name="Fu W."/>
            <person name="Wang T."/>
            <person name="Wang B."/>
            <person name="Zhang J."/>
            <person name="Peng Z."/>
            <person name="Li Y."/>
            <person name="Li N."/>
            <person name="Wang J."/>
            <person name="Chen M."/>
            <person name="He Y."/>
            <person name="Tan F."/>
            <person name="Song X."/>
            <person name="Zheng Q."/>
            <person name="Huang R."/>
            <person name="Yang H."/>
            <person name="Du X."/>
            <person name="Chen L."/>
            <person name="Yang M."/>
            <person name="Gaffney P.M."/>
            <person name="Wang S."/>
            <person name="Luo L."/>
            <person name="She Z."/>
            <person name="Ming Y."/>
            <person name="Huang W."/>
            <person name="Zhang S."/>
            <person name="Huang B."/>
            <person name="Zhang Y."/>
            <person name="Qu T."/>
            <person name="Ni P."/>
            <person name="Miao G."/>
            <person name="Wang J."/>
            <person name="Wang Q."/>
            <person name="Steinberg C.E."/>
            <person name="Wang H."/>
            <person name="Li N."/>
            <person name="Qian L."/>
            <person name="Zhang G."/>
            <person name="Li Y."/>
            <person name="Yang H."/>
            <person name="Liu X."/>
            <person name="Wang J."/>
            <person name="Yin Y."/>
            <person name="Wang J."/>
        </authorList>
    </citation>
    <scope>NUCLEOTIDE SEQUENCE [LARGE SCALE GENOMIC DNA]</scope>
    <source>
        <strain evidence="7">05x7-T-G4-1.051#20</strain>
    </source>
</reference>
<dbReference type="SMART" id="SM00353">
    <property type="entry name" value="HLH"/>
    <property type="match status" value="1"/>
</dbReference>
<dbReference type="InterPro" id="IPR011598">
    <property type="entry name" value="bHLH_dom"/>
</dbReference>
<dbReference type="AlphaFoldDB" id="K1QJG7"/>
<name>K1QJG7_MAGGI</name>
<comment type="subcellular location">
    <subcellularLocation>
        <location evidence="1">Nucleus</location>
    </subcellularLocation>
</comment>
<dbReference type="GO" id="GO:0000981">
    <property type="term" value="F:DNA-binding transcription factor activity, RNA polymerase II-specific"/>
    <property type="evidence" value="ECO:0007669"/>
    <property type="project" value="TreeGrafter"/>
</dbReference>
<protein>
    <submittedName>
        <fullName evidence="7">Hypoxia-inducible factor 1 alpha</fullName>
    </submittedName>
</protein>
<accession>K1QJG7</accession>
<gene>
    <name evidence="7" type="ORF">CGI_10017861</name>
</gene>
<dbReference type="PANTHER" id="PTHR23043">
    <property type="entry name" value="HYPOXIA-INDUCIBLE FACTOR 1 ALPHA"/>
    <property type="match status" value="1"/>
</dbReference>
<evidence type="ECO:0000256" key="4">
    <source>
        <dbReference type="ARBA" id="ARBA00023163"/>
    </source>
</evidence>
<dbReference type="InParanoid" id="K1QJG7"/>
<evidence type="ECO:0000313" key="7">
    <source>
        <dbReference type="EMBL" id="EKC33928.1"/>
    </source>
</evidence>
<dbReference type="Pfam" id="PF00989">
    <property type="entry name" value="PAS"/>
    <property type="match status" value="1"/>
</dbReference>
<dbReference type="InterPro" id="IPR000014">
    <property type="entry name" value="PAS"/>
</dbReference>
<dbReference type="SMART" id="SM00091">
    <property type="entry name" value="PAS"/>
    <property type="match status" value="2"/>
</dbReference>
<sequence>MTTQVIVKSDSDDPRNGNSEKRKEKSRDAARCRRGRETEIFSELAEQIPQYSGSNGQLDKASIMRLAISYLKISQIMETQRNNRHAPCEEFDSLYSKALDGFVVILSNEGDLIYISESVSKYLGIQQVDLVGQSIYEFVHPCDHEDITDIFHSNGRDKKKKKSEEFHHTFFVRMKCTLTNKGKNVNLKSATYKVIKFSGKLVKDKIKKECGGEGNAPYLLLIGEPIPHPSNIEIPLDQMTFLSRHNMDMKFTYCDDRVKDLLGYNCSDLMNKSLFDYHHAMDSEVIDQAYKNLIAKGQVMTRHGIENPSLILSTAQQVFSQQVPMLPLEVKLSTEDVFKPRPDNVKVDEFYFPPGVKMPSMKMDETVDLTHLAPTSGDTCVPLIGDDCVQFSPDQPMPALKEEPDMFSARICSHAIKSPLATPPSVSPAPISPMDYTTPLTPSVVDAMDKFFSNVETYQRNDQATADLDMDMRAPYIPMNKKEDFSLLPPTSDALFTINSDFNPGLFGRTESVFVPKDKLYQDPPKEPRMSIRDMLVGSTAVASIEQPPDTFNLQLKRPLDMNSLEKGPPSKKRFIQDYQEPTKKHSVLMSLLVNGEDPPTGYSVRKPQQHQAKPYFPAMGHRDSLSGGKRLPTMPQTQEVIETPDLLLQNPDLLAALELFLPDSELM</sequence>
<evidence type="ECO:0000256" key="5">
    <source>
        <dbReference type="ARBA" id="ARBA00023242"/>
    </source>
</evidence>
<dbReference type="Gene3D" id="3.30.450.20">
    <property type="entry name" value="PAS domain"/>
    <property type="match status" value="2"/>
</dbReference>
<dbReference type="GO" id="GO:0046983">
    <property type="term" value="F:protein dimerization activity"/>
    <property type="evidence" value="ECO:0007669"/>
    <property type="project" value="InterPro"/>
</dbReference>
<dbReference type="HOGENOM" id="CLU_411183_0_0_1"/>
<evidence type="ECO:0000256" key="2">
    <source>
        <dbReference type="ARBA" id="ARBA00022737"/>
    </source>
</evidence>
<dbReference type="EMBL" id="JH817490">
    <property type="protein sequence ID" value="EKC33928.1"/>
    <property type="molecule type" value="Genomic_DNA"/>
</dbReference>
<dbReference type="Pfam" id="PF23171">
    <property type="entry name" value="bHLH_HIF1A"/>
    <property type="match status" value="1"/>
</dbReference>
<dbReference type="Gene3D" id="4.10.280.10">
    <property type="entry name" value="Helix-loop-helix DNA-binding domain"/>
    <property type="match status" value="1"/>
</dbReference>
<dbReference type="InterPro" id="IPR036638">
    <property type="entry name" value="HLH_DNA-bd_sf"/>
</dbReference>
<dbReference type="PANTHER" id="PTHR23043:SF17">
    <property type="entry name" value="PROTEIN SIMILAR"/>
    <property type="match status" value="1"/>
</dbReference>
<evidence type="ECO:0000256" key="3">
    <source>
        <dbReference type="ARBA" id="ARBA00023015"/>
    </source>
</evidence>
<evidence type="ECO:0000256" key="6">
    <source>
        <dbReference type="SAM" id="MobiDB-lite"/>
    </source>
</evidence>
<keyword evidence="2" id="KW-0677">Repeat</keyword>
<dbReference type="GO" id="GO:0005634">
    <property type="term" value="C:nucleus"/>
    <property type="evidence" value="ECO:0007669"/>
    <property type="project" value="UniProtKB-SubCell"/>
</dbReference>
<dbReference type="PROSITE" id="PS50112">
    <property type="entry name" value="PAS"/>
    <property type="match status" value="2"/>
</dbReference>
<dbReference type="PROSITE" id="PS50888">
    <property type="entry name" value="BHLH"/>
    <property type="match status" value="1"/>
</dbReference>
<dbReference type="SUPFAM" id="SSF47459">
    <property type="entry name" value="HLH, helix-loop-helix DNA-binding domain"/>
    <property type="match status" value="1"/>
</dbReference>